<evidence type="ECO:0000256" key="7">
    <source>
        <dbReference type="ARBA" id="ARBA00023237"/>
    </source>
</evidence>
<dbReference type="InterPro" id="IPR051906">
    <property type="entry name" value="TolC-like"/>
</dbReference>
<evidence type="ECO:0000256" key="6">
    <source>
        <dbReference type="ARBA" id="ARBA00023136"/>
    </source>
</evidence>
<keyword evidence="3" id="KW-0813">Transport</keyword>
<evidence type="ECO:0000313" key="8">
    <source>
        <dbReference type="EMBL" id="SDG50716.1"/>
    </source>
</evidence>
<dbReference type="EMBL" id="FNAN01000019">
    <property type="protein sequence ID" value="SDG50716.1"/>
    <property type="molecule type" value="Genomic_DNA"/>
</dbReference>
<dbReference type="PANTHER" id="PTHR30026">
    <property type="entry name" value="OUTER MEMBRANE PROTEIN TOLC"/>
    <property type="match status" value="1"/>
</dbReference>
<dbReference type="SUPFAM" id="SSF56954">
    <property type="entry name" value="Outer membrane efflux proteins (OEP)"/>
    <property type="match status" value="1"/>
</dbReference>
<dbReference type="AlphaFoldDB" id="A0A1G7UTA5"/>
<sequence>MNTTSRIRRMVSLAAGIVWIAVAGHSYAQSARTIKLEEAITMSLQNSKQLKLSQSNIDLAGLGIRQVKENQLPSLSVSGSYLRVNSPNVNLKIKQEGSDSTGNSGGMPNVHQAMYGMASASLPLFSGFRFKYGLESAKYVEQAAKLDADNDREAVVQNTVAAYGNLYKAKKAVDLVAENLTSERERVQEFTNREKNGMLARNDLMKAKLQESNVELALLNAQNDLKITTINMNLLLGLPEETVLEADSSSFALLKEEGNAAEWEQTALSHRKDFAANGIRQKAADSDIKVAKADLYPSVALSAGYVALSIPGVVTVPNAVNAGIGFKYDVASLWKSGAKIAQARTKAYQLKTNEQIILDKIHLEVNTAYYNYVLSKRKIDVYAKAVDQANENYRITKNKYDNSLVTTTELLDADVAQVQSRIDYEAAKADAVVAYKKLEQTAGVIN</sequence>
<evidence type="ECO:0000313" key="9">
    <source>
        <dbReference type="Proteomes" id="UP000198748"/>
    </source>
</evidence>
<gene>
    <name evidence="8" type="ORF">SAMN04487996_11998</name>
</gene>
<dbReference type="PANTHER" id="PTHR30026:SF20">
    <property type="entry name" value="OUTER MEMBRANE PROTEIN TOLC"/>
    <property type="match status" value="1"/>
</dbReference>
<comment type="similarity">
    <text evidence="2">Belongs to the outer membrane factor (OMF) (TC 1.B.17) family.</text>
</comment>
<keyword evidence="7" id="KW-0998">Cell outer membrane</keyword>
<comment type="subcellular location">
    <subcellularLocation>
        <location evidence="1">Cell outer membrane</location>
    </subcellularLocation>
</comment>
<proteinExistence type="inferred from homology"/>
<keyword evidence="6" id="KW-0472">Membrane</keyword>
<dbReference type="RefSeq" id="WP_229212902.1">
    <property type="nucleotide sequence ID" value="NZ_FNAN01000019.1"/>
</dbReference>
<dbReference type="GO" id="GO:0009279">
    <property type="term" value="C:cell outer membrane"/>
    <property type="evidence" value="ECO:0007669"/>
    <property type="project" value="UniProtKB-SubCell"/>
</dbReference>
<dbReference type="GO" id="GO:0015562">
    <property type="term" value="F:efflux transmembrane transporter activity"/>
    <property type="evidence" value="ECO:0007669"/>
    <property type="project" value="InterPro"/>
</dbReference>
<dbReference type="Proteomes" id="UP000198748">
    <property type="component" value="Unassembled WGS sequence"/>
</dbReference>
<dbReference type="GO" id="GO:1990281">
    <property type="term" value="C:efflux pump complex"/>
    <property type="evidence" value="ECO:0007669"/>
    <property type="project" value="TreeGrafter"/>
</dbReference>
<evidence type="ECO:0000256" key="5">
    <source>
        <dbReference type="ARBA" id="ARBA00022692"/>
    </source>
</evidence>
<dbReference type="Pfam" id="PF02321">
    <property type="entry name" value="OEP"/>
    <property type="match status" value="2"/>
</dbReference>
<evidence type="ECO:0000256" key="1">
    <source>
        <dbReference type="ARBA" id="ARBA00004442"/>
    </source>
</evidence>
<reference evidence="9" key="1">
    <citation type="submission" date="2016-10" db="EMBL/GenBank/DDBJ databases">
        <authorList>
            <person name="Varghese N."/>
            <person name="Submissions S."/>
        </authorList>
    </citation>
    <scope>NUCLEOTIDE SEQUENCE [LARGE SCALE GENOMIC DNA]</scope>
    <source>
        <strain evidence="9">DSM 25329</strain>
    </source>
</reference>
<evidence type="ECO:0000256" key="2">
    <source>
        <dbReference type="ARBA" id="ARBA00007613"/>
    </source>
</evidence>
<organism evidence="8 9">
    <name type="scientific">Dyadobacter soli</name>
    <dbReference type="NCBI Taxonomy" id="659014"/>
    <lineage>
        <taxon>Bacteria</taxon>
        <taxon>Pseudomonadati</taxon>
        <taxon>Bacteroidota</taxon>
        <taxon>Cytophagia</taxon>
        <taxon>Cytophagales</taxon>
        <taxon>Spirosomataceae</taxon>
        <taxon>Dyadobacter</taxon>
    </lineage>
</organism>
<dbReference type="GO" id="GO:0015288">
    <property type="term" value="F:porin activity"/>
    <property type="evidence" value="ECO:0007669"/>
    <property type="project" value="TreeGrafter"/>
</dbReference>
<protein>
    <submittedName>
        <fullName evidence="8">Outer membrane protein TolC</fullName>
    </submittedName>
</protein>
<keyword evidence="9" id="KW-1185">Reference proteome</keyword>
<evidence type="ECO:0000256" key="4">
    <source>
        <dbReference type="ARBA" id="ARBA00022452"/>
    </source>
</evidence>
<evidence type="ECO:0000256" key="3">
    <source>
        <dbReference type="ARBA" id="ARBA00022448"/>
    </source>
</evidence>
<name>A0A1G7UTA5_9BACT</name>
<accession>A0A1G7UTA5</accession>
<dbReference type="InterPro" id="IPR003423">
    <property type="entry name" value="OMP_efflux"/>
</dbReference>
<keyword evidence="5" id="KW-0812">Transmembrane</keyword>
<keyword evidence="4" id="KW-1134">Transmembrane beta strand</keyword>
<dbReference type="Gene3D" id="1.20.1600.10">
    <property type="entry name" value="Outer membrane efflux proteins (OEP)"/>
    <property type="match status" value="1"/>
</dbReference>
<dbReference type="STRING" id="659014.SAMN04487996_11998"/>